<evidence type="ECO:0000256" key="9">
    <source>
        <dbReference type="ARBA" id="ARBA00048108"/>
    </source>
</evidence>
<feature type="non-terminal residue" evidence="11">
    <location>
        <position position="1"/>
    </location>
</feature>
<dbReference type="SUPFAM" id="SSF52402">
    <property type="entry name" value="Adenine nucleotide alpha hydrolases-like"/>
    <property type="match status" value="1"/>
</dbReference>
<comment type="pathway">
    <text evidence="1">Protein modification; peptidyl-diphthamide biosynthesis.</text>
</comment>
<dbReference type="PANTHER" id="PTHR12196:SF2">
    <property type="entry name" value="DIPHTHINE--AMMONIA LIGASE"/>
    <property type="match status" value="1"/>
</dbReference>
<keyword evidence="12" id="KW-1185">Reference proteome</keyword>
<dbReference type="EMBL" id="JAAAIL010003380">
    <property type="protein sequence ID" value="KAG0250887.1"/>
    <property type="molecule type" value="Genomic_DNA"/>
</dbReference>
<organism evidence="11 12">
    <name type="scientific">Linnemannia exigua</name>
    <dbReference type="NCBI Taxonomy" id="604196"/>
    <lineage>
        <taxon>Eukaryota</taxon>
        <taxon>Fungi</taxon>
        <taxon>Fungi incertae sedis</taxon>
        <taxon>Mucoromycota</taxon>
        <taxon>Mortierellomycotina</taxon>
        <taxon>Mortierellomycetes</taxon>
        <taxon>Mortierellales</taxon>
        <taxon>Mortierellaceae</taxon>
        <taxon>Linnemannia</taxon>
    </lineage>
</organism>
<dbReference type="EC" id="6.3.1.14" evidence="2"/>
<evidence type="ECO:0000313" key="12">
    <source>
        <dbReference type="Proteomes" id="UP001194580"/>
    </source>
</evidence>
<feature type="domain" description="Diphthamide synthase" evidence="10">
    <location>
        <begin position="26"/>
        <end position="221"/>
    </location>
</feature>
<name>A0AAD4D0S1_9FUNG</name>
<dbReference type="CDD" id="cd00448">
    <property type="entry name" value="YjgF_YER057c_UK114_family"/>
    <property type="match status" value="1"/>
</dbReference>
<dbReference type="GO" id="GO:0005524">
    <property type="term" value="F:ATP binding"/>
    <property type="evidence" value="ECO:0007669"/>
    <property type="project" value="UniProtKB-KW"/>
</dbReference>
<dbReference type="Proteomes" id="UP001194580">
    <property type="component" value="Unassembled WGS sequence"/>
</dbReference>
<dbReference type="InterPro" id="IPR006175">
    <property type="entry name" value="YjgF/YER057c/UK114"/>
</dbReference>
<gene>
    <name evidence="11" type="primary">ATPBD4</name>
    <name evidence="11" type="ORF">BGZ95_007054</name>
</gene>
<accession>A0AAD4D0S1</accession>
<evidence type="ECO:0000256" key="2">
    <source>
        <dbReference type="ARBA" id="ARBA00012089"/>
    </source>
</evidence>
<reference evidence="11" key="1">
    <citation type="journal article" date="2020" name="Fungal Divers.">
        <title>Resolving the Mortierellaceae phylogeny through synthesis of multi-gene phylogenetics and phylogenomics.</title>
        <authorList>
            <person name="Vandepol N."/>
            <person name="Liber J."/>
            <person name="Desiro A."/>
            <person name="Na H."/>
            <person name="Kennedy M."/>
            <person name="Barry K."/>
            <person name="Grigoriev I.V."/>
            <person name="Miller A.N."/>
            <person name="O'Donnell K."/>
            <person name="Stajich J.E."/>
            <person name="Bonito G."/>
        </authorList>
    </citation>
    <scope>NUCLEOTIDE SEQUENCE</scope>
    <source>
        <strain evidence="11">NRRL 28262</strain>
    </source>
</reference>
<keyword evidence="5" id="KW-0547">Nucleotide-binding</keyword>
<protein>
    <recommendedName>
        <fullName evidence="3">Diphthine--ammonia ligase</fullName>
        <ecNumber evidence="2">6.3.1.14</ecNumber>
    </recommendedName>
    <alternativeName>
        <fullName evidence="7">Diphthamide synthase</fullName>
    </alternativeName>
    <alternativeName>
        <fullName evidence="8">Diphthamide synthetase</fullName>
    </alternativeName>
</protein>
<dbReference type="Pfam" id="PF01042">
    <property type="entry name" value="Ribonuc_L-PSP"/>
    <property type="match status" value="1"/>
</dbReference>
<evidence type="ECO:0000259" key="10">
    <source>
        <dbReference type="Pfam" id="PF01902"/>
    </source>
</evidence>
<dbReference type="Pfam" id="PF01902">
    <property type="entry name" value="Diphthami_syn_2"/>
    <property type="match status" value="1"/>
</dbReference>
<dbReference type="SUPFAM" id="SSF55298">
    <property type="entry name" value="YjgF-like"/>
    <property type="match status" value="1"/>
</dbReference>
<evidence type="ECO:0000256" key="8">
    <source>
        <dbReference type="ARBA" id="ARBA00031552"/>
    </source>
</evidence>
<dbReference type="Gene3D" id="3.90.1490.10">
    <property type="entry name" value="putative n-type atp pyrophosphatase, domain 2"/>
    <property type="match status" value="1"/>
</dbReference>
<dbReference type="CDD" id="cd01994">
    <property type="entry name" value="AANH_PF0828-like"/>
    <property type="match status" value="1"/>
</dbReference>
<dbReference type="GO" id="GO:0017183">
    <property type="term" value="P:protein histidyl modification to diphthamide"/>
    <property type="evidence" value="ECO:0007669"/>
    <property type="project" value="TreeGrafter"/>
</dbReference>
<keyword evidence="4" id="KW-0436">Ligase</keyword>
<dbReference type="FunFam" id="3.40.50.620:FF:000145">
    <property type="entry name" value="ATP-binding domain containing protein"/>
    <property type="match status" value="1"/>
</dbReference>
<dbReference type="FunFam" id="3.90.1490.10:FF:000001">
    <property type="entry name" value="Diphthine--ammonia ligase"/>
    <property type="match status" value="1"/>
</dbReference>
<dbReference type="Gene3D" id="3.40.50.620">
    <property type="entry name" value="HUPs"/>
    <property type="match status" value="1"/>
</dbReference>
<evidence type="ECO:0000256" key="4">
    <source>
        <dbReference type="ARBA" id="ARBA00022598"/>
    </source>
</evidence>
<evidence type="ECO:0000256" key="7">
    <source>
        <dbReference type="ARBA" id="ARBA00029814"/>
    </source>
</evidence>
<comment type="catalytic activity">
    <reaction evidence="9">
        <text>diphthine-[translation elongation factor 2] + NH4(+) + ATP = diphthamide-[translation elongation factor 2] + AMP + diphosphate + H(+)</text>
        <dbReference type="Rhea" id="RHEA:19753"/>
        <dbReference type="Rhea" id="RHEA-COMP:10172"/>
        <dbReference type="Rhea" id="RHEA-COMP:10174"/>
        <dbReference type="ChEBI" id="CHEBI:15378"/>
        <dbReference type="ChEBI" id="CHEBI:16692"/>
        <dbReference type="ChEBI" id="CHEBI:28938"/>
        <dbReference type="ChEBI" id="CHEBI:30616"/>
        <dbReference type="ChEBI" id="CHEBI:33019"/>
        <dbReference type="ChEBI" id="CHEBI:82696"/>
        <dbReference type="ChEBI" id="CHEBI:456215"/>
        <dbReference type="EC" id="6.3.1.14"/>
    </reaction>
</comment>
<evidence type="ECO:0000313" key="11">
    <source>
        <dbReference type="EMBL" id="KAG0250887.1"/>
    </source>
</evidence>
<dbReference type="InterPro" id="IPR014729">
    <property type="entry name" value="Rossmann-like_a/b/a_fold"/>
</dbReference>
<keyword evidence="6" id="KW-0067">ATP-binding</keyword>
<evidence type="ECO:0000256" key="1">
    <source>
        <dbReference type="ARBA" id="ARBA00005156"/>
    </source>
</evidence>
<dbReference type="NCBIfam" id="TIGR00290">
    <property type="entry name" value="MJ0570_dom"/>
    <property type="match status" value="1"/>
</dbReference>
<sequence length="406" mass="45075">MMQCVANGHTVIALGNLHPKPQDNKDELDSYMYQTVGHDVIHLYKDCLDVPLYRQEIKGSPVEQGADYVKTDQDETEDLFELLSTVKTAHPDLEAVSVGAILSNYQRIRVENVCSRLGLVALAYLWQRNQEELLSEMAQAGVNAVLVKIAAIGLKRQHLGQSIGDMFPHLCKMNREYDLHICGEGGEYETITLDCPLFKRRIVVEDSEVVIHSDDAFAQVAYLKFKKLRLEDKTEDELEPYWMSDMNLDPVWEADELMLSIEELVNAKQASLKKDDSATGYVIAQGTGIDQTRTSGDGSGRHVSKFLSHDSEVVCAIGGTTAFETPSSEGSRHLSIAEETTACLQNVQAKLEKIGLGWAEVVFMQVFVSNMADFVVVNGAYKTFFGINPPPRACVGANLPKPCRIQ</sequence>
<dbReference type="InterPro" id="IPR030662">
    <property type="entry name" value="DPH6/MJ0570"/>
</dbReference>
<comment type="caution">
    <text evidence="11">The sequence shown here is derived from an EMBL/GenBank/DDBJ whole genome shotgun (WGS) entry which is preliminary data.</text>
</comment>
<dbReference type="InterPro" id="IPR035959">
    <property type="entry name" value="RutC-like_sf"/>
</dbReference>
<dbReference type="InterPro" id="IPR002761">
    <property type="entry name" value="Diphthami_syn_dom"/>
</dbReference>
<dbReference type="AlphaFoldDB" id="A0AAD4D0S1"/>
<dbReference type="PANTHER" id="PTHR12196">
    <property type="entry name" value="DOMAIN OF UNKNOWN FUNCTION 71 DUF71 -CONTAINING PROTEIN"/>
    <property type="match status" value="1"/>
</dbReference>
<dbReference type="Gene3D" id="3.30.1330.40">
    <property type="entry name" value="RutC-like"/>
    <property type="match status" value="1"/>
</dbReference>
<proteinExistence type="predicted"/>
<dbReference type="GO" id="GO:0017178">
    <property type="term" value="F:diphthine-ammonia ligase activity"/>
    <property type="evidence" value="ECO:0007669"/>
    <property type="project" value="UniProtKB-EC"/>
</dbReference>
<evidence type="ECO:0000256" key="5">
    <source>
        <dbReference type="ARBA" id="ARBA00022741"/>
    </source>
</evidence>
<evidence type="ECO:0000256" key="3">
    <source>
        <dbReference type="ARBA" id="ARBA00018426"/>
    </source>
</evidence>
<evidence type="ECO:0000256" key="6">
    <source>
        <dbReference type="ARBA" id="ARBA00022840"/>
    </source>
</evidence>